<dbReference type="Gene3D" id="3.30.710.10">
    <property type="entry name" value="Potassium Channel Kv1.1, Chain A"/>
    <property type="match status" value="1"/>
</dbReference>
<evidence type="ECO:0000313" key="4">
    <source>
        <dbReference type="Proteomes" id="UP000265703"/>
    </source>
</evidence>
<feature type="domain" description="BTB" evidence="1">
    <location>
        <begin position="23"/>
        <end position="96"/>
    </location>
</feature>
<dbReference type="Pfam" id="PF07534">
    <property type="entry name" value="TLD"/>
    <property type="match status" value="1"/>
</dbReference>
<protein>
    <recommendedName>
        <fullName evidence="5">BTB/POZ domain-containing protein</fullName>
    </recommendedName>
</protein>
<dbReference type="Gene3D" id="1.25.40.420">
    <property type="match status" value="1"/>
</dbReference>
<proteinExistence type="predicted"/>
<dbReference type="Proteomes" id="UP000265703">
    <property type="component" value="Unassembled WGS sequence"/>
</dbReference>
<comment type="caution">
    <text evidence="3">The sequence shown here is derived from an EMBL/GenBank/DDBJ whole genome shotgun (WGS) entry which is preliminary data.</text>
</comment>
<reference evidence="3 4" key="1">
    <citation type="submission" date="2018-06" db="EMBL/GenBank/DDBJ databases">
        <title>Comparative genomics reveals the genomic features of Rhizophagus irregularis, R. cerebriforme, R. diaphanum and Gigaspora rosea, and their symbiotic lifestyle signature.</title>
        <authorList>
            <person name="Morin E."/>
            <person name="San Clemente H."/>
            <person name="Chen E.C.H."/>
            <person name="De La Providencia I."/>
            <person name="Hainaut M."/>
            <person name="Kuo A."/>
            <person name="Kohler A."/>
            <person name="Murat C."/>
            <person name="Tang N."/>
            <person name="Roy S."/>
            <person name="Loubradou J."/>
            <person name="Henrissat B."/>
            <person name="Grigoriev I.V."/>
            <person name="Corradi N."/>
            <person name="Roux C."/>
            <person name="Martin F.M."/>
        </authorList>
    </citation>
    <scope>NUCLEOTIDE SEQUENCE [LARGE SCALE GENOMIC DNA]</scope>
    <source>
        <strain evidence="3 4">DAOM 227022</strain>
    </source>
</reference>
<organism evidence="3 4">
    <name type="scientific">Glomus cerebriforme</name>
    <dbReference type="NCBI Taxonomy" id="658196"/>
    <lineage>
        <taxon>Eukaryota</taxon>
        <taxon>Fungi</taxon>
        <taxon>Fungi incertae sedis</taxon>
        <taxon>Mucoromycota</taxon>
        <taxon>Glomeromycotina</taxon>
        <taxon>Glomeromycetes</taxon>
        <taxon>Glomerales</taxon>
        <taxon>Glomeraceae</taxon>
        <taxon>Glomus</taxon>
    </lineage>
</organism>
<evidence type="ECO:0000259" key="1">
    <source>
        <dbReference type="PROSITE" id="PS50097"/>
    </source>
</evidence>
<sequence>MSFEYPQDVVNDLETLLENDEGYDVIIHIGENENVKEIHAHSNILRVRSQYFRKAFSNEFSEIKVGKFILKIPNISPQSFEMILRFIYCGKIDLEKLQGIDILKLLIAVDELNIQFLTHHIQKYLIEHRNEFLQQNLIEILEISYQREIFIDLLNISLKKICDEPEILFNSDKFINLKGSLLESLFKRDDLLLDEIDIWDILIKWCLAQNSNISHDVTQWNKDEITIMKRTIHRFIPLVRFYYISSENFITKVYPFNKLIPKDLINKILIFYLASNMQLNEDIRPPRQSKCNVDSLIINQNYFAIFANWIYRKKKISEYIPYKFNLLYRASRDGNTNVAFHEKCDNKGATIVIVKVANSKQIVGGYNPLSWDSSNKWISTYDSFVFSFTDENDLSITKVGYSYGDTYSIGCHSNNGPIFGNGRDFNFWIDTWYSDANSSYPNVGMPAKFKADEYEIFQVIKK</sequence>
<dbReference type="PANTHER" id="PTHR45774">
    <property type="entry name" value="BTB/POZ DOMAIN-CONTAINING"/>
    <property type="match status" value="1"/>
</dbReference>
<accession>A0A397SD49</accession>
<evidence type="ECO:0008006" key="5">
    <source>
        <dbReference type="Google" id="ProtNLM"/>
    </source>
</evidence>
<dbReference type="InterPro" id="IPR006571">
    <property type="entry name" value="TLDc_dom"/>
</dbReference>
<feature type="domain" description="TLDc" evidence="2">
    <location>
        <begin position="296"/>
        <end position="460"/>
    </location>
</feature>
<dbReference type="InterPro" id="IPR000210">
    <property type="entry name" value="BTB/POZ_dom"/>
</dbReference>
<name>A0A397SD49_9GLOM</name>
<evidence type="ECO:0000259" key="2">
    <source>
        <dbReference type="PROSITE" id="PS51886"/>
    </source>
</evidence>
<dbReference type="PROSITE" id="PS50097">
    <property type="entry name" value="BTB"/>
    <property type="match status" value="1"/>
</dbReference>
<dbReference type="SMART" id="SM00584">
    <property type="entry name" value="TLDc"/>
    <property type="match status" value="1"/>
</dbReference>
<dbReference type="CDD" id="cd18186">
    <property type="entry name" value="BTB_POZ_ZBTB_KLHL-like"/>
    <property type="match status" value="1"/>
</dbReference>
<gene>
    <name evidence="3" type="ORF">C1645_834779</name>
</gene>
<keyword evidence="4" id="KW-1185">Reference proteome</keyword>
<dbReference type="AlphaFoldDB" id="A0A397SD49"/>
<dbReference type="PANTHER" id="PTHR45774:SF3">
    <property type="entry name" value="BTB (POZ) DOMAIN-CONTAINING 2B-RELATED"/>
    <property type="match status" value="1"/>
</dbReference>
<dbReference type="SMART" id="SM00225">
    <property type="entry name" value="BTB"/>
    <property type="match status" value="1"/>
</dbReference>
<evidence type="ECO:0000313" key="3">
    <source>
        <dbReference type="EMBL" id="RIA82799.1"/>
    </source>
</evidence>
<dbReference type="PROSITE" id="PS51886">
    <property type="entry name" value="TLDC"/>
    <property type="match status" value="1"/>
</dbReference>
<dbReference type="SUPFAM" id="SSF54695">
    <property type="entry name" value="POZ domain"/>
    <property type="match status" value="1"/>
</dbReference>
<dbReference type="InterPro" id="IPR011333">
    <property type="entry name" value="SKP1/BTB/POZ_sf"/>
</dbReference>
<dbReference type="EMBL" id="QKYT01000628">
    <property type="protein sequence ID" value="RIA82799.1"/>
    <property type="molecule type" value="Genomic_DNA"/>
</dbReference>
<dbReference type="OrthoDB" id="2324840at2759"/>
<dbReference type="Pfam" id="PF00651">
    <property type="entry name" value="BTB"/>
    <property type="match status" value="1"/>
</dbReference>